<comment type="caution">
    <text evidence="2">The sequence shown here is derived from an EMBL/GenBank/DDBJ whole genome shotgun (WGS) entry which is preliminary data.</text>
</comment>
<keyword evidence="3" id="KW-1185">Reference proteome</keyword>
<sequence>MAVKEMTLHPPHISIGTWWIIASIVTVLLLAVCVPIAPTRDSKVKVACIPLLGVVFLGAAAKLRGHDLGTALSMYSTATLAFPLGLVGRGKEVRKAFEDEKLFGKQSPQPRLTNQLLVAVCGMLLLWTWLRWG</sequence>
<evidence type="ECO:0000256" key="1">
    <source>
        <dbReference type="SAM" id="Phobius"/>
    </source>
</evidence>
<accession>A0ABV9ZZY7</accession>
<keyword evidence="1" id="KW-0472">Membrane</keyword>
<reference evidence="3" key="1">
    <citation type="journal article" date="2019" name="Int. J. Syst. Evol. Microbiol.">
        <title>The Global Catalogue of Microorganisms (GCM) 10K type strain sequencing project: providing services to taxonomists for standard genome sequencing and annotation.</title>
        <authorList>
            <consortium name="The Broad Institute Genomics Platform"/>
            <consortium name="The Broad Institute Genome Sequencing Center for Infectious Disease"/>
            <person name="Wu L."/>
            <person name="Ma J."/>
        </authorList>
    </citation>
    <scope>NUCLEOTIDE SEQUENCE [LARGE SCALE GENOMIC DNA]</scope>
    <source>
        <strain evidence="3">CGMCC 4.1641</strain>
    </source>
</reference>
<feature type="transmembrane region" description="Helical" evidence="1">
    <location>
        <begin position="73"/>
        <end position="91"/>
    </location>
</feature>
<feature type="transmembrane region" description="Helical" evidence="1">
    <location>
        <begin position="112"/>
        <end position="130"/>
    </location>
</feature>
<evidence type="ECO:0000313" key="2">
    <source>
        <dbReference type="EMBL" id="MFC5144914.1"/>
    </source>
</evidence>
<protein>
    <submittedName>
        <fullName evidence="2">Uncharacterized protein</fullName>
    </submittedName>
</protein>
<dbReference type="EMBL" id="JBHSKJ010000004">
    <property type="protein sequence ID" value="MFC5144914.1"/>
    <property type="molecule type" value="Genomic_DNA"/>
</dbReference>
<keyword evidence="1" id="KW-1133">Transmembrane helix</keyword>
<gene>
    <name evidence="2" type="ORF">ACFPP6_09550</name>
</gene>
<keyword evidence="1" id="KW-0812">Transmembrane</keyword>
<dbReference type="Proteomes" id="UP001596222">
    <property type="component" value="Unassembled WGS sequence"/>
</dbReference>
<feature type="transmembrane region" description="Helical" evidence="1">
    <location>
        <begin position="44"/>
        <end position="61"/>
    </location>
</feature>
<evidence type="ECO:0000313" key="3">
    <source>
        <dbReference type="Proteomes" id="UP001596222"/>
    </source>
</evidence>
<proteinExistence type="predicted"/>
<dbReference type="RefSeq" id="WP_382039074.1">
    <property type="nucleotide sequence ID" value="NZ_JBHSKJ010000004.1"/>
</dbReference>
<name>A0ABV9ZZY7_9ACTN</name>
<feature type="transmembrane region" description="Helical" evidence="1">
    <location>
        <begin position="16"/>
        <end position="37"/>
    </location>
</feature>
<organism evidence="2 3">
    <name type="scientific">Streptomyces aureoversilis</name>
    <dbReference type="NCBI Taxonomy" id="67277"/>
    <lineage>
        <taxon>Bacteria</taxon>
        <taxon>Bacillati</taxon>
        <taxon>Actinomycetota</taxon>
        <taxon>Actinomycetes</taxon>
        <taxon>Kitasatosporales</taxon>
        <taxon>Streptomycetaceae</taxon>
        <taxon>Streptomyces</taxon>
    </lineage>
</organism>